<organism evidence="3 4">
    <name type="scientific">Diversispora epigaea</name>
    <dbReference type="NCBI Taxonomy" id="1348612"/>
    <lineage>
        <taxon>Eukaryota</taxon>
        <taxon>Fungi</taxon>
        <taxon>Fungi incertae sedis</taxon>
        <taxon>Mucoromycota</taxon>
        <taxon>Glomeromycotina</taxon>
        <taxon>Glomeromycetes</taxon>
        <taxon>Diversisporales</taxon>
        <taxon>Diversisporaceae</taxon>
        <taxon>Diversispora</taxon>
    </lineage>
</organism>
<evidence type="ECO:0000313" key="4">
    <source>
        <dbReference type="Proteomes" id="UP000266861"/>
    </source>
</evidence>
<feature type="coiled-coil region" evidence="1">
    <location>
        <begin position="230"/>
        <end position="261"/>
    </location>
</feature>
<dbReference type="Pfam" id="PF21787">
    <property type="entry name" value="TNP-like_RNaseH_N"/>
    <property type="match status" value="1"/>
</dbReference>
<evidence type="ECO:0000256" key="1">
    <source>
        <dbReference type="SAM" id="Coils"/>
    </source>
</evidence>
<protein>
    <recommendedName>
        <fullName evidence="2">Transposable element P transposase-like RNase H domain-containing protein</fullName>
    </recommendedName>
</protein>
<keyword evidence="1" id="KW-0175">Coiled coil</keyword>
<name>A0A397H6Q3_9GLOM</name>
<proteinExistence type="predicted"/>
<keyword evidence="4" id="KW-1185">Reference proteome</keyword>
<dbReference type="AlphaFoldDB" id="A0A397H6Q3"/>
<reference evidence="3 4" key="1">
    <citation type="submission" date="2018-08" db="EMBL/GenBank/DDBJ databases">
        <title>Genome and evolution of the arbuscular mycorrhizal fungus Diversispora epigaea (formerly Glomus versiforme) and its bacterial endosymbionts.</title>
        <authorList>
            <person name="Sun X."/>
            <person name="Fei Z."/>
            <person name="Harrison M."/>
        </authorList>
    </citation>
    <scope>NUCLEOTIDE SEQUENCE [LARGE SCALE GENOMIC DNA]</scope>
    <source>
        <strain evidence="3 4">IT104</strain>
    </source>
</reference>
<feature type="domain" description="Transposable element P transposase-like RNase H" evidence="2">
    <location>
        <begin position="339"/>
        <end position="418"/>
    </location>
</feature>
<comment type="caution">
    <text evidence="3">The sequence shown here is derived from an EMBL/GenBank/DDBJ whole genome shotgun (WGS) entry which is preliminary data.</text>
</comment>
<evidence type="ECO:0000313" key="3">
    <source>
        <dbReference type="EMBL" id="RHZ58755.1"/>
    </source>
</evidence>
<evidence type="ECO:0000259" key="2">
    <source>
        <dbReference type="Pfam" id="PF21787"/>
    </source>
</evidence>
<sequence length="505" mass="59308">MFDTFSQWIDSLRKRGLFKGYKLAILTIFLESNPTSSLIATILQKILPGNEFTGTTIQEIIEGLEFRFPANKYKSEKKLIIFSKSGLHSYKIYMLNKMVQDNYLPFPTKMMKRTLEDIINIVCYTFHINICEGQSIIGFEDVVKIRETQLVNNKKEHISFAFLENNEQFYRRVDCILVVKENNICENCFKLKRTLQQIQRRILAGINSTKITHTSKKILIEKVNQQKLIIKQQKDLIINLKEHLEKKIENEEEEVSNEMANIVHIVTKNVNNKNMDISNLHPIFQELIRIQSKKPKGIKYYPMFLRWAISVYSKSDKINEYQEFALQCQLEIESTNSSFNNVTCNKQKHNLAIQVHQFIWHSITHNFSFLISYYGINNIIVHSLNFLIFELVAKLECVGIHTIGSICDGVGENRAHIKNKKSFYKAKIIESNFEKTKFIVSLLDNSETIEVNRTYIRPPMLSKSKWEINEMYKYKSPKDNQWYLAKIVDYNSDDIIVEIFENMKK</sequence>
<dbReference type="EMBL" id="PQFF01000334">
    <property type="protein sequence ID" value="RHZ58755.1"/>
    <property type="molecule type" value="Genomic_DNA"/>
</dbReference>
<dbReference type="Proteomes" id="UP000266861">
    <property type="component" value="Unassembled WGS sequence"/>
</dbReference>
<accession>A0A397H6Q3</accession>
<gene>
    <name evidence="3" type="ORF">Glove_368g16</name>
</gene>
<dbReference type="InterPro" id="IPR048365">
    <property type="entry name" value="TNP-like_RNaseH_N"/>
</dbReference>